<dbReference type="PANTHER" id="PTHR42718">
    <property type="entry name" value="MAJOR FACILITATOR SUPERFAMILY MULTIDRUG TRANSPORTER MFSC"/>
    <property type="match status" value="1"/>
</dbReference>
<dbReference type="PROSITE" id="PS00216">
    <property type="entry name" value="SUGAR_TRANSPORT_1"/>
    <property type="match status" value="1"/>
</dbReference>
<dbReference type="SUPFAM" id="SSF103473">
    <property type="entry name" value="MFS general substrate transporter"/>
    <property type="match status" value="1"/>
</dbReference>
<dbReference type="PROSITE" id="PS50850">
    <property type="entry name" value="MFS"/>
    <property type="match status" value="1"/>
</dbReference>
<evidence type="ECO:0000256" key="2">
    <source>
        <dbReference type="ARBA" id="ARBA00022692"/>
    </source>
</evidence>
<keyword evidence="3 6" id="KW-1133">Transmembrane helix</keyword>
<evidence type="ECO:0000313" key="8">
    <source>
        <dbReference type="EMBL" id="AXI76587.1"/>
    </source>
</evidence>
<feature type="transmembrane region" description="Helical" evidence="6">
    <location>
        <begin position="104"/>
        <end position="127"/>
    </location>
</feature>
<dbReference type="GO" id="GO:0046677">
    <property type="term" value="P:response to antibiotic"/>
    <property type="evidence" value="ECO:0007669"/>
    <property type="project" value="UniProtKB-KW"/>
</dbReference>
<name>A0A345SS82_9ACTN</name>
<feature type="transmembrane region" description="Helical" evidence="6">
    <location>
        <begin position="406"/>
        <end position="425"/>
    </location>
</feature>
<feature type="transmembrane region" description="Helical" evidence="6">
    <location>
        <begin position="201"/>
        <end position="219"/>
    </location>
</feature>
<dbReference type="OrthoDB" id="7375466at2"/>
<feature type="transmembrane region" description="Helical" evidence="6">
    <location>
        <begin position="165"/>
        <end position="189"/>
    </location>
</feature>
<feature type="transmembrane region" description="Helical" evidence="6">
    <location>
        <begin position="79"/>
        <end position="98"/>
    </location>
</feature>
<feature type="transmembrane region" description="Helical" evidence="6">
    <location>
        <begin position="231"/>
        <end position="248"/>
    </location>
</feature>
<dbReference type="GO" id="GO:0005886">
    <property type="term" value="C:plasma membrane"/>
    <property type="evidence" value="ECO:0007669"/>
    <property type="project" value="UniProtKB-SubCell"/>
</dbReference>
<protein>
    <submittedName>
        <fullName evidence="8">MFS transporter</fullName>
    </submittedName>
</protein>
<feature type="transmembrane region" description="Helical" evidence="6">
    <location>
        <begin position="359"/>
        <end position="385"/>
    </location>
</feature>
<dbReference type="PANTHER" id="PTHR42718:SF42">
    <property type="entry name" value="EXPORT PROTEIN"/>
    <property type="match status" value="1"/>
</dbReference>
<evidence type="ECO:0000256" key="5">
    <source>
        <dbReference type="ARBA" id="ARBA00023251"/>
    </source>
</evidence>
<keyword evidence="4 6" id="KW-0472">Membrane</keyword>
<evidence type="ECO:0000313" key="9">
    <source>
        <dbReference type="Proteomes" id="UP000249340"/>
    </source>
</evidence>
<dbReference type="InterPro" id="IPR011701">
    <property type="entry name" value="MFS"/>
</dbReference>
<dbReference type="PRINTS" id="PR01036">
    <property type="entry name" value="TCRTETB"/>
</dbReference>
<feature type="transmembrane region" description="Helical" evidence="6">
    <location>
        <begin position="52"/>
        <end position="72"/>
    </location>
</feature>
<feature type="transmembrane region" description="Helical" evidence="6">
    <location>
        <begin position="139"/>
        <end position="159"/>
    </location>
</feature>
<feature type="transmembrane region" description="Helical" evidence="6">
    <location>
        <begin position="469"/>
        <end position="489"/>
    </location>
</feature>
<evidence type="ECO:0000256" key="4">
    <source>
        <dbReference type="ARBA" id="ARBA00023136"/>
    </source>
</evidence>
<dbReference type="Gene3D" id="1.20.1250.20">
    <property type="entry name" value="MFS general substrate transporter like domains"/>
    <property type="match status" value="1"/>
</dbReference>
<feature type="transmembrane region" description="Helical" evidence="6">
    <location>
        <begin position="334"/>
        <end position="353"/>
    </location>
</feature>
<feature type="domain" description="Major facilitator superfamily (MFS) profile" evidence="7">
    <location>
        <begin position="14"/>
        <end position="493"/>
    </location>
</feature>
<feature type="transmembrane region" description="Helical" evidence="6">
    <location>
        <begin position="269"/>
        <end position="288"/>
    </location>
</feature>
<accession>A0A345SS82</accession>
<feature type="transmembrane region" description="Helical" evidence="6">
    <location>
        <begin position="308"/>
        <end position="327"/>
    </location>
</feature>
<dbReference type="AlphaFoldDB" id="A0A345SS82"/>
<evidence type="ECO:0000256" key="6">
    <source>
        <dbReference type="SAM" id="Phobius"/>
    </source>
</evidence>
<keyword evidence="5" id="KW-0046">Antibiotic resistance</keyword>
<dbReference type="InterPro" id="IPR005829">
    <property type="entry name" value="Sugar_transporter_CS"/>
</dbReference>
<dbReference type="RefSeq" id="WP_114914144.1">
    <property type="nucleotide sequence ID" value="NZ_CP031264.1"/>
</dbReference>
<feature type="transmembrane region" description="Helical" evidence="6">
    <location>
        <begin position="12"/>
        <end position="32"/>
    </location>
</feature>
<keyword evidence="2 6" id="KW-0812">Transmembrane</keyword>
<dbReference type="InterPro" id="IPR020846">
    <property type="entry name" value="MFS_dom"/>
</dbReference>
<evidence type="ECO:0000256" key="1">
    <source>
        <dbReference type="ARBA" id="ARBA00004651"/>
    </source>
</evidence>
<dbReference type="Proteomes" id="UP000249340">
    <property type="component" value="Chromosome"/>
</dbReference>
<proteinExistence type="predicted"/>
<dbReference type="KEGG" id="stri:C7M71_002965"/>
<sequence length="512" mass="51217">MTSPAVRRPDRWLILGVLCLAQLVVVLDNTVLNVAVPSLTRELGAGTADVQWMVSAYSLAQAGLLITAGGLADRYGRKRVQLIGLALFGCGSLAAALADSPGRLIAARAGMGVGGSLLMATTLAILVRVFDAEERPKAIGGWAAVTSLGFAAGPVIGGLLLDHFWWGSVFIVNLPVVVLGLVAIARLVPESKDPRGDRPDLLGAALCTTAMLGLVFAVISGPEHGWTGARTLASAAVGAAALAGFVHWERRTEHPMLDMGFFADPRFRGAISGGVLVAFGMGGSLFLLTQQLQFVLGYDPLQAGVRVVPMAATVVALNMTGLGARLAARVSAPVAIAGGMALMAGGLAAVALFGRDGSYAGTCAGLVLMGAGVAFAQPAMAAALMGAIPPERAGVGSGLAGTLSELGTSVGVAVLGALLTARFAAGLPAGFGGDAARSLPDALRHAADGPDAAALADRARQAFTSGLTASQLIGAAAVLAGGLVAGHLLRRAGDRAAPAAAQGPGDRAEVAG</sequence>
<comment type="subcellular location">
    <subcellularLocation>
        <location evidence="1">Cell membrane</location>
        <topology evidence="1">Multi-pass membrane protein</topology>
    </subcellularLocation>
</comment>
<organism evidence="8 9">
    <name type="scientific">Peterkaempfera bronchialis</name>
    <dbReference type="NCBI Taxonomy" id="2126346"/>
    <lineage>
        <taxon>Bacteria</taxon>
        <taxon>Bacillati</taxon>
        <taxon>Actinomycetota</taxon>
        <taxon>Actinomycetes</taxon>
        <taxon>Kitasatosporales</taxon>
        <taxon>Streptomycetaceae</taxon>
        <taxon>Peterkaempfera</taxon>
    </lineage>
</organism>
<dbReference type="Pfam" id="PF07690">
    <property type="entry name" value="MFS_1"/>
    <property type="match status" value="1"/>
</dbReference>
<gene>
    <name evidence="8" type="ORF">C7M71_002965</name>
</gene>
<evidence type="ECO:0000256" key="3">
    <source>
        <dbReference type="ARBA" id="ARBA00022989"/>
    </source>
</evidence>
<dbReference type="EMBL" id="CP031264">
    <property type="protein sequence ID" value="AXI76587.1"/>
    <property type="molecule type" value="Genomic_DNA"/>
</dbReference>
<keyword evidence="9" id="KW-1185">Reference proteome</keyword>
<dbReference type="GO" id="GO:0022857">
    <property type="term" value="F:transmembrane transporter activity"/>
    <property type="evidence" value="ECO:0007669"/>
    <property type="project" value="InterPro"/>
</dbReference>
<dbReference type="InterPro" id="IPR036259">
    <property type="entry name" value="MFS_trans_sf"/>
</dbReference>
<dbReference type="Gene3D" id="1.20.1720.10">
    <property type="entry name" value="Multidrug resistance protein D"/>
    <property type="match status" value="1"/>
</dbReference>
<dbReference type="CDD" id="cd17321">
    <property type="entry name" value="MFS_MMR_MDR_like"/>
    <property type="match status" value="1"/>
</dbReference>
<evidence type="ECO:0000259" key="7">
    <source>
        <dbReference type="PROSITE" id="PS50850"/>
    </source>
</evidence>
<reference evidence="9" key="1">
    <citation type="submission" date="2018-07" db="EMBL/GenBank/DDBJ databases">
        <title>Streptacidiphilus bronchialis DSM 106435 chromosome.</title>
        <authorList>
            <person name="Batra D."/>
            <person name="Gulvik C.A."/>
        </authorList>
    </citation>
    <scope>NUCLEOTIDE SEQUENCE [LARGE SCALE GENOMIC DNA]</scope>
    <source>
        <strain evidence="9">DSM 106435</strain>
    </source>
</reference>